<dbReference type="AlphaFoldDB" id="A0A0M2UV58"/>
<keyword evidence="1" id="KW-0378">Hydrolase</keyword>
<dbReference type="EMBL" id="LAQJ01000139">
    <property type="protein sequence ID" value="KKO19943.1"/>
    <property type="molecule type" value="Genomic_DNA"/>
</dbReference>
<gene>
    <name evidence="1" type="ORF">BROFUL_01335</name>
</gene>
<keyword evidence="1" id="KW-0547">Nucleotide-binding</keyword>
<dbReference type="GO" id="GO:0004386">
    <property type="term" value="F:helicase activity"/>
    <property type="evidence" value="ECO:0007669"/>
    <property type="project" value="UniProtKB-KW"/>
</dbReference>
<reference evidence="1 2" key="1">
    <citation type="journal article" date="2013" name="BMC Microbiol.">
        <title>Identification of the type II cytochrome c maturation pathway in anammox bacteria by comparative genomics.</title>
        <authorList>
            <person name="Ferousi C."/>
            <person name="Speth D.R."/>
            <person name="Reimann J."/>
            <person name="Op den Camp H.J."/>
            <person name="Allen J.W."/>
            <person name="Keltjens J.T."/>
            <person name="Jetten M.S."/>
        </authorList>
    </citation>
    <scope>NUCLEOTIDE SEQUENCE [LARGE SCALE GENOMIC DNA]</scope>
    <source>
        <strain evidence="1">RU1</strain>
    </source>
</reference>
<keyword evidence="2" id="KW-1185">Reference proteome</keyword>
<proteinExistence type="predicted"/>
<keyword evidence="1" id="KW-0067">ATP-binding</keyword>
<protein>
    <submittedName>
        <fullName evidence="1">Helicase</fullName>
    </submittedName>
</protein>
<comment type="caution">
    <text evidence="1">The sequence shown here is derived from an EMBL/GenBank/DDBJ whole genome shotgun (WGS) entry which is preliminary data.</text>
</comment>
<organism evidence="1 2">
    <name type="scientific">Candidatus Brocadia fulgida</name>
    <dbReference type="NCBI Taxonomy" id="380242"/>
    <lineage>
        <taxon>Bacteria</taxon>
        <taxon>Pseudomonadati</taxon>
        <taxon>Planctomycetota</taxon>
        <taxon>Candidatus Brocadiia</taxon>
        <taxon>Candidatus Brocadiales</taxon>
        <taxon>Candidatus Brocadiaceae</taxon>
        <taxon>Candidatus Brocadia</taxon>
    </lineage>
</organism>
<evidence type="ECO:0000313" key="1">
    <source>
        <dbReference type="EMBL" id="KKO19943.1"/>
    </source>
</evidence>
<name>A0A0M2UV58_9BACT</name>
<accession>A0A0M2UV58</accession>
<dbReference type="Proteomes" id="UP000034954">
    <property type="component" value="Unassembled WGS sequence"/>
</dbReference>
<evidence type="ECO:0000313" key="2">
    <source>
        <dbReference type="Proteomes" id="UP000034954"/>
    </source>
</evidence>
<keyword evidence="1" id="KW-0347">Helicase</keyword>
<sequence>MDLMGVGHPLVDALISHYRSDAISGDVLKLKNDGIPDFFSVRYLFMVNFEDGIKKELYKEFILSGSQMKSDVELLMQQEWKENHAVSNLKETDEQISLLIRNFEAQLRSECEGILNVRTTCVGIMHIYR</sequence>